<dbReference type="EMBL" id="ML738745">
    <property type="protein sequence ID" value="KAE8156822.1"/>
    <property type="molecule type" value="Genomic_DNA"/>
</dbReference>
<dbReference type="OrthoDB" id="5364171at2759"/>
<name>A0A5N6UE55_ASPTM</name>
<dbReference type="AlphaFoldDB" id="A0A5N6UE55"/>
<evidence type="ECO:0000313" key="2">
    <source>
        <dbReference type="Proteomes" id="UP000326950"/>
    </source>
</evidence>
<sequence length="218" mass="24708">MVFYASCFPHDNLPGYRYTIVAASVEAVDEWYRLTRDAGNDIHRYGSDFYTHPNADYPWRKLDNSDNQRLKEQLRFHLNNDREGGGRGEFSFPGQFAPDHTSGKAFYIRSKSNPTVFWHDNDGFIVASKTERTKFRVTGKTRPEKDHVMIRSDHISITVIGKDDGYVRNDGGILVTGGSGSDKFLFKDFKTAFLPSGVSGDAVMKVVEHDGDEWELVA</sequence>
<evidence type="ECO:0000313" key="1">
    <source>
        <dbReference type="EMBL" id="KAE8156822.1"/>
    </source>
</evidence>
<gene>
    <name evidence="1" type="ORF">BDV40DRAFT_305714</name>
</gene>
<dbReference type="Proteomes" id="UP000326950">
    <property type="component" value="Unassembled WGS sequence"/>
</dbReference>
<accession>A0A5N6UE55</accession>
<organism evidence="1 2">
    <name type="scientific">Aspergillus tamarii</name>
    <dbReference type="NCBI Taxonomy" id="41984"/>
    <lineage>
        <taxon>Eukaryota</taxon>
        <taxon>Fungi</taxon>
        <taxon>Dikarya</taxon>
        <taxon>Ascomycota</taxon>
        <taxon>Pezizomycotina</taxon>
        <taxon>Eurotiomycetes</taxon>
        <taxon>Eurotiomycetidae</taxon>
        <taxon>Eurotiales</taxon>
        <taxon>Aspergillaceae</taxon>
        <taxon>Aspergillus</taxon>
        <taxon>Aspergillus subgen. Circumdati</taxon>
    </lineage>
</organism>
<protein>
    <submittedName>
        <fullName evidence="1">Uncharacterized protein</fullName>
    </submittedName>
</protein>
<reference evidence="1 2" key="1">
    <citation type="submission" date="2019-04" db="EMBL/GenBank/DDBJ databases">
        <title>Friends and foes A comparative genomics study of 23 Aspergillus species from section Flavi.</title>
        <authorList>
            <consortium name="DOE Joint Genome Institute"/>
            <person name="Kjaerbolling I."/>
            <person name="Vesth T."/>
            <person name="Frisvad J.C."/>
            <person name="Nybo J.L."/>
            <person name="Theobald S."/>
            <person name="Kildgaard S."/>
            <person name="Isbrandt T."/>
            <person name="Kuo A."/>
            <person name="Sato A."/>
            <person name="Lyhne E.K."/>
            <person name="Kogle M.E."/>
            <person name="Wiebenga A."/>
            <person name="Kun R.S."/>
            <person name="Lubbers R.J."/>
            <person name="Makela M.R."/>
            <person name="Barry K."/>
            <person name="Chovatia M."/>
            <person name="Clum A."/>
            <person name="Daum C."/>
            <person name="Haridas S."/>
            <person name="He G."/>
            <person name="LaButti K."/>
            <person name="Lipzen A."/>
            <person name="Mondo S."/>
            <person name="Riley R."/>
            <person name="Salamov A."/>
            <person name="Simmons B.A."/>
            <person name="Magnuson J.K."/>
            <person name="Henrissat B."/>
            <person name="Mortensen U.H."/>
            <person name="Larsen T.O."/>
            <person name="Devries R.P."/>
            <person name="Grigoriev I.V."/>
            <person name="Machida M."/>
            <person name="Baker S.E."/>
            <person name="Andersen M.R."/>
        </authorList>
    </citation>
    <scope>NUCLEOTIDE SEQUENCE [LARGE SCALE GENOMIC DNA]</scope>
    <source>
        <strain evidence="1 2">CBS 117626</strain>
    </source>
</reference>
<proteinExistence type="predicted"/>
<keyword evidence="2" id="KW-1185">Reference proteome</keyword>